<evidence type="ECO:0000313" key="3">
    <source>
        <dbReference type="Proteomes" id="UP000694892"/>
    </source>
</evidence>
<organism evidence="2 3">
    <name type="scientific">Xenopus laevis</name>
    <name type="common">African clawed frog</name>
    <dbReference type="NCBI Taxonomy" id="8355"/>
    <lineage>
        <taxon>Eukaryota</taxon>
        <taxon>Metazoa</taxon>
        <taxon>Chordata</taxon>
        <taxon>Craniata</taxon>
        <taxon>Vertebrata</taxon>
        <taxon>Euteleostomi</taxon>
        <taxon>Amphibia</taxon>
        <taxon>Batrachia</taxon>
        <taxon>Anura</taxon>
        <taxon>Pipoidea</taxon>
        <taxon>Pipidae</taxon>
        <taxon>Xenopodinae</taxon>
        <taxon>Xenopus</taxon>
        <taxon>Xenopus</taxon>
    </lineage>
</organism>
<evidence type="ECO:0000259" key="1">
    <source>
        <dbReference type="Pfam" id="PF17221"/>
    </source>
</evidence>
<dbReference type="EMBL" id="CM004475">
    <property type="protein sequence ID" value="OCT77382.1"/>
    <property type="molecule type" value="Genomic_DNA"/>
</dbReference>
<dbReference type="GO" id="GO:0005768">
    <property type="term" value="C:endosome"/>
    <property type="evidence" value="ECO:0007669"/>
    <property type="project" value="TreeGrafter"/>
</dbReference>
<feature type="domain" description="COMMD1 N-terminal" evidence="1">
    <location>
        <begin position="1"/>
        <end position="41"/>
    </location>
</feature>
<accession>A0A974CR27</accession>
<evidence type="ECO:0000313" key="2">
    <source>
        <dbReference type="EMBL" id="OCT77382.1"/>
    </source>
</evidence>
<sequence length="77" mass="8581">MDINQTDAFVTGQTIKQGGISTGQASVIAKLWKNHKRKIRESAVGQSRWENNVKSMNWRIDLKSQSDALISKTAPLP</sequence>
<dbReference type="GO" id="GO:0032434">
    <property type="term" value="P:regulation of proteasomal ubiquitin-dependent protein catabolic process"/>
    <property type="evidence" value="ECO:0007669"/>
    <property type="project" value="TreeGrafter"/>
</dbReference>
<dbReference type="InterPro" id="IPR033776">
    <property type="entry name" value="COMMD1_N"/>
</dbReference>
<dbReference type="PANTHER" id="PTHR21199:SF1">
    <property type="entry name" value="COMM DOMAIN-CONTAINING PROTEIN 1"/>
    <property type="match status" value="1"/>
</dbReference>
<dbReference type="GO" id="GO:0055070">
    <property type="term" value="P:copper ion homeostasis"/>
    <property type="evidence" value="ECO:0007669"/>
    <property type="project" value="InterPro"/>
</dbReference>
<dbReference type="Pfam" id="PF17221">
    <property type="entry name" value="COMMD1_N"/>
    <property type="match status" value="1"/>
</dbReference>
<dbReference type="GO" id="GO:2000009">
    <property type="term" value="P:negative regulation of protein localization to cell surface"/>
    <property type="evidence" value="ECO:0007669"/>
    <property type="project" value="TreeGrafter"/>
</dbReference>
<name>A0A974CR27_XENLA</name>
<dbReference type="InterPro" id="IPR037351">
    <property type="entry name" value="Murr1"/>
</dbReference>
<dbReference type="GO" id="GO:0031398">
    <property type="term" value="P:positive regulation of protein ubiquitination"/>
    <property type="evidence" value="ECO:0007669"/>
    <property type="project" value="TreeGrafter"/>
</dbReference>
<gene>
    <name evidence="2" type="ORF">XELAEV_18028480mg</name>
</gene>
<dbReference type="PANTHER" id="PTHR21199">
    <property type="entry name" value="COMM DOMAIN-CONTAINING PROTEIN 1"/>
    <property type="match status" value="1"/>
</dbReference>
<protein>
    <recommendedName>
        <fullName evidence="1">COMMD1 N-terminal domain-containing protein</fullName>
    </recommendedName>
</protein>
<dbReference type="Proteomes" id="UP000694892">
    <property type="component" value="Chromosome 5S"/>
</dbReference>
<dbReference type="AlphaFoldDB" id="A0A974CR27"/>
<reference evidence="3" key="1">
    <citation type="journal article" date="2016" name="Nature">
        <title>Genome evolution in the allotetraploid frog Xenopus laevis.</title>
        <authorList>
            <person name="Session A.M."/>
            <person name="Uno Y."/>
            <person name="Kwon T."/>
            <person name="Chapman J.A."/>
            <person name="Toyoda A."/>
            <person name="Takahashi S."/>
            <person name="Fukui A."/>
            <person name="Hikosaka A."/>
            <person name="Suzuki A."/>
            <person name="Kondo M."/>
            <person name="van Heeringen S.J."/>
            <person name="Quigley I."/>
            <person name="Heinz S."/>
            <person name="Ogino H."/>
            <person name="Ochi H."/>
            <person name="Hellsten U."/>
            <person name="Lyons J.B."/>
            <person name="Simakov O."/>
            <person name="Putnam N."/>
            <person name="Stites J."/>
            <person name="Kuroki Y."/>
            <person name="Tanaka T."/>
            <person name="Michiue T."/>
            <person name="Watanabe M."/>
            <person name="Bogdanovic O."/>
            <person name="Lister R."/>
            <person name="Georgiou G."/>
            <person name="Paranjpe S.S."/>
            <person name="van Kruijsbergen I."/>
            <person name="Shu S."/>
            <person name="Carlson J."/>
            <person name="Kinoshita T."/>
            <person name="Ohta Y."/>
            <person name="Mawaribuchi S."/>
            <person name="Jenkins J."/>
            <person name="Grimwood J."/>
            <person name="Schmutz J."/>
            <person name="Mitros T."/>
            <person name="Mozaffari S.V."/>
            <person name="Suzuki Y."/>
            <person name="Haramoto Y."/>
            <person name="Yamamoto T.S."/>
            <person name="Takagi C."/>
            <person name="Heald R."/>
            <person name="Miller K."/>
            <person name="Haudenschild C."/>
            <person name="Kitzman J."/>
            <person name="Nakayama T."/>
            <person name="Izutsu Y."/>
            <person name="Robert J."/>
            <person name="Fortriede J."/>
            <person name="Burns K."/>
            <person name="Lotay V."/>
            <person name="Karimi K."/>
            <person name="Yasuoka Y."/>
            <person name="Dichmann D.S."/>
            <person name="Flajnik M.F."/>
            <person name="Houston D.W."/>
            <person name="Shendure J."/>
            <person name="DuPasquier L."/>
            <person name="Vize P.D."/>
            <person name="Zorn A.M."/>
            <person name="Ito M."/>
            <person name="Marcotte E.M."/>
            <person name="Wallingford J.B."/>
            <person name="Ito Y."/>
            <person name="Asashima M."/>
            <person name="Ueno N."/>
            <person name="Matsuda Y."/>
            <person name="Veenstra G.J."/>
            <person name="Fujiyama A."/>
            <person name="Harland R.M."/>
            <person name="Taira M."/>
            <person name="Rokhsar D.S."/>
        </authorList>
    </citation>
    <scope>NUCLEOTIDE SEQUENCE [LARGE SCALE GENOMIC DNA]</scope>
    <source>
        <strain evidence="3">J</strain>
    </source>
</reference>
<dbReference type="GO" id="GO:1902306">
    <property type="term" value="P:negative regulation of sodium ion transmembrane transport"/>
    <property type="evidence" value="ECO:0007669"/>
    <property type="project" value="TreeGrafter"/>
</dbReference>
<proteinExistence type="predicted"/>